<dbReference type="Pfam" id="PF00083">
    <property type="entry name" value="Sugar_tr"/>
    <property type="match status" value="1"/>
</dbReference>
<feature type="transmembrane region" description="Helical" evidence="9">
    <location>
        <begin position="118"/>
        <end position="140"/>
    </location>
</feature>
<keyword evidence="3" id="KW-1003">Cell membrane</keyword>
<keyword evidence="7 9" id="KW-0472">Membrane</keyword>
<dbReference type="PROSITE" id="PS00217">
    <property type="entry name" value="SUGAR_TRANSPORT_2"/>
    <property type="match status" value="1"/>
</dbReference>
<evidence type="ECO:0000256" key="2">
    <source>
        <dbReference type="ARBA" id="ARBA00022448"/>
    </source>
</evidence>
<comment type="subcellular location">
    <subcellularLocation>
        <location evidence="1">Cell membrane</location>
        <topology evidence="1">Multi-pass membrane protein</topology>
    </subcellularLocation>
</comment>
<comment type="caution">
    <text evidence="11">The sequence shown here is derived from an EMBL/GenBank/DDBJ whole genome shotgun (WGS) entry which is preliminary data.</text>
</comment>
<evidence type="ECO:0000256" key="7">
    <source>
        <dbReference type="ARBA" id="ARBA00023136"/>
    </source>
</evidence>
<reference evidence="11 12" key="1">
    <citation type="submission" date="2023-03" db="EMBL/GenBank/DDBJ databases">
        <title>Genome insight into feeding habits of ladybird beetles.</title>
        <authorList>
            <person name="Li H.-S."/>
            <person name="Huang Y.-H."/>
            <person name="Pang H."/>
        </authorList>
    </citation>
    <scope>NUCLEOTIDE SEQUENCE [LARGE SCALE GENOMIC DNA]</scope>
    <source>
        <strain evidence="11">SYSU_2023b</strain>
        <tissue evidence="11">Whole body</tissue>
    </source>
</reference>
<dbReference type="GO" id="GO:0005886">
    <property type="term" value="C:plasma membrane"/>
    <property type="evidence" value="ECO:0007669"/>
    <property type="project" value="UniProtKB-SubCell"/>
</dbReference>
<dbReference type="InterPro" id="IPR036259">
    <property type="entry name" value="MFS_trans_sf"/>
</dbReference>
<dbReference type="InterPro" id="IPR005828">
    <property type="entry name" value="MFS_sugar_transport-like"/>
</dbReference>
<evidence type="ECO:0000256" key="5">
    <source>
        <dbReference type="ARBA" id="ARBA00022692"/>
    </source>
</evidence>
<gene>
    <name evidence="11" type="ORF">WA026_005720</name>
</gene>
<feature type="transmembrane region" description="Helical" evidence="9">
    <location>
        <begin position="356"/>
        <end position="377"/>
    </location>
</feature>
<feature type="domain" description="Major facilitator superfamily (MFS) profile" evidence="10">
    <location>
        <begin position="19"/>
        <end position="447"/>
    </location>
</feature>
<proteinExistence type="predicted"/>
<keyword evidence="12" id="KW-1185">Reference proteome</keyword>
<dbReference type="InterPro" id="IPR005829">
    <property type="entry name" value="Sugar_transporter_CS"/>
</dbReference>
<dbReference type="InterPro" id="IPR050549">
    <property type="entry name" value="MFS_Trehalose_Transporter"/>
</dbReference>
<dbReference type="PROSITE" id="PS50850">
    <property type="entry name" value="MFS"/>
    <property type="match status" value="1"/>
</dbReference>
<feature type="transmembrane region" description="Helical" evidence="9">
    <location>
        <begin position="389"/>
        <end position="411"/>
    </location>
</feature>
<feature type="transmembrane region" description="Helical" evidence="9">
    <location>
        <begin position="20"/>
        <end position="44"/>
    </location>
</feature>
<keyword evidence="5 9" id="KW-0812">Transmembrane</keyword>
<dbReference type="PRINTS" id="PR00171">
    <property type="entry name" value="SUGRTRNSPORT"/>
</dbReference>
<dbReference type="SUPFAM" id="SSF103473">
    <property type="entry name" value="MFS general substrate transporter"/>
    <property type="match status" value="1"/>
</dbReference>
<protein>
    <recommendedName>
        <fullName evidence="10">Major facilitator superfamily (MFS) profile domain-containing protein</fullName>
    </recommendedName>
</protein>
<sequence length="470" mass="52592">MDDVTQNRPRSRGMIRIQMYTSIFVASLLMIIRGSVIVWSSPMLHILKNEAESPLGRKITEDEASWLTSIMTIGEIVGSLTIGTASQMFGRKTLLTIICIPPLFFYVTLTFAKNIWWYFVARAVAGIGIGAVITLLPMYICELADPKIRGRLCVSMGIFKNIGTLLTYCTGPYIPFFWYHLGYSFLPLSFLILIFFFALESPYYIMKTDPKRAEESLREIRGKEDVSEEMKEMKRRLEKTSEGSFIEVFTTTGAKRALAIGLGLTCLSQLSGHKVVMSYSQEIFDDIGGSLTGDVENIILGSVEMVAKIFASGLTDKFRRKPQFMVSYFGAAFCHLTLGLFVVLKNNGADTTNFKWVPLFSLSCYFIVYDLGIGMLTQTLLGEIFPVRVKSVAISICDVNGNVVGFLTTLLFKRVQNAIGMGYTFWIFGAVALVALVFIKFVLKETSGKSLEQVQEELDEKNPNRTDLSI</sequence>
<feature type="transmembrane region" description="Helical" evidence="9">
    <location>
        <begin position="64"/>
        <end position="82"/>
    </location>
</feature>
<evidence type="ECO:0000313" key="11">
    <source>
        <dbReference type="EMBL" id="KAK9874905.1"/>
    </source>
</evidence>
<evidence type="ECO:0000256" key="1">
    <source>
        <dbReference type="ARBA" id="ARBA00004651"/>
    </source>
</evidence>
<dbReference type="PANTHER" id="PTHR48021:SF47">
    <property type="entry name" value="GH17672P"/>
    <property type="match status" value="1"/>
</dbReference>
<evidence type="ECO:0000313" key="12">
    <source>
        <dbReference type="Proteomes" id="UP001431783"/>
    </source>
</evidence>
<feature type="transmembrane region" description="Helical" evidence="9">
    <location>
        <begin position="423"/>
        <end position="443"/>
    </location>
</feature>
<evidence type="ECO:0000256" key="9">
    <source>
        <dbReference type="SAM" id="Phobius"/>
    </source>
</evidence>
<accession>A0AAW1U1Y2</accession>
<evidence type="ECO:0000256" key="3">
    <source>
        <dbReference type="ARBA" id="ARBA00022475"/>
    </source>
</evidence>
<feature type="transmembrane region" description="Helical" evidence="9">
    <location>
        <begin position="152"/>
        <end position="174"/>
    </location>
</feature>
<dbReference type="FunFam" id="1.20.1250.20:FF:000218">
    <property type="entry name" value="facilitated trehalose transporter Tret1"/>
    <property type="match status" value="1"/>
</dbReference>
<name>A0AAW1U1Y2_9CUCU</name>
<evidence type="ECO:0000256" key="8">
    <source>
        <dbReference type="ARBA" id="ARBA00023180"/>
    </source>
</evidence>
<keyword evidence="6 9" id="KW-1133">Transmembrane helix</keyword>
<dbReference type="EMBL" id="JARQZJ010000032">
    <property type="protein sequence ID" value="KAK9874905.1"/>
    <property type="molecule type" value="Genomic_DNA"/>
</dbReference>
<dbReference type="GO" id="GO:0022857">
    <property type="term" value="F:transmembrane transporter activity"/>
    <property type="evidence" value="ECO:0007669"/>
    <property type="project" value="InterPro"/>
</dbReference>
<evidence type="ECO:0000256" key="4">
    <source>
        <dbReference type="ARBA" id="ARBA00022597"/>
    </source>
</evidence>
<dbReference type="Gene3D" id="1.20.1250.20">
    <property type="entry name" value="MFS general substrate transporter like domains"/>
    <property type="match status" value="1"/>
</dbReference>
<feature type="transmembrane region" description="Helical" evidence="9">
    <location>
        <begin position="94"/>
        <end position="112"/>
    </location>
</feature>
<dbReference type="InterPro" id="IPR003663">
    <property type="entry name" value="Sugar/inositol_transpt"/>
</dbReference>
<keyword evidence="8" id="KW-0325">Glycoprotein</keyword>
<feature type="transmembrane region" description="Helical" evidence="9">
    <location>
        <begin position="180"/>
        <end position="199"/>
    </location>
</feature>
<dbReference type="Proteomes" id="UP001431783">
    <property type="component" value="Unassembled WGS sequence"/>
</dbReference>
<organism evidence="11 12">
    <name type="scientific">Henosepilachna vigintioctopunctata</name>
    <dbReference type="NCBI Taxonomy" id="420089"/>
    <lineage>
        <taxon>Eukaryota</taxon>
        <taxon>Metazoa</taxon>
        <taxon>Ecdysozoa</taxon>
        <taxon>Arthropoda</taxon>
        <taxon>Hexapoda</taxon>
        <taxon>Insecta</taxon>
        <taxon>Pterygota</taxon>
        <taxon>Neoptera</taxon>
        <taxon>Endopterygota</taxon>
        <taxon>Coleoptera</taxon>
        <taxon>Polyphaga</taxon>
        <taxon>Cucujiformia</taxon>
        <taxon>Coccinelloidea</taxon>
        <taxon>Coccinellidae</taxon>
        <taxon>Epilachninae</taxon>
        <taxon>Epilachnini</taxon>
        <taxon>Henosepilachna</taxon>
    </lineage>
</organism>
<keyword evidence="4" id="KW-0762">Sugar transport</keyword>
<feature type="transmembrane region" description="Helical" evidence="9">
    <location>
        <begin position="324"/>
        <end position="344"/>
    </location>
</feature>
<evidence type="ECO:0000259" key="10">
    <source>
        <dbReference type="PROSITE" id="PS50850"/>
    </source>
</evidence>
<dbReference type="AlphaFoldDB" id="A0AAW1U1Y2"/>
<evidence type="ECO:0000256" key="6">
    <source>
        <dbReference type="ARBA" id="ARBA00022989"/>
    </source>
</evidence>
<keyword evidence="2" id="KW-0813">Transport</keyword>
<dbReference type="PANTHER" id="PTHR48021">
    <property type="match status" value="1"/>
</dbReference>
<dbReference type="InterPro" id="IPR020846">
    <property type="entry name" value="MFS_dom"/>
</dbReference>